<accession>A0A814EKH6</accession>
<dbReference type="InterPro" id="IPR009081">
    <property type="entry name" value="PP-bd_ACP"/>
</dbReference>
<dbReference type="InterPro" id="IPR013216">
    <property type="entry name" value="Methyltransf_11"/>
</dbReference>
<dbReference type="PANTHER" id="PTHR45527:SF1">
    <property type="entry name" value="FATTY ACID SYNTHASE"/>
    <property type="match status" value="1"/>
</dbReference>
<dbReference type="InterPro" id="IPR042099">
    <property type="entry name" value="ANL_N_sf"/>
</dbReference>
<dbReference type="InterPro" id="IPR020845">
    <property type="entry name" value="AMP-binding_CS"/>
</dbReference>
<dbReference type="Gene3D" id="3.40.50.150">
    <property type="entry name" value="Vaccinia Virus protein VP39"/>
    <property type="match status" value="1"/>
</dbReference>
<dbReference type="InterPro" id="IPR000873">
    <property type="entry name" value="AMP-dep_synth/lig_dom"/>
</dbReference>
<evidence type="ECO:0000313" key="5">
    <source>
        <dbReference type="EMBL" id="CAF0970667.1"/>
    </source>
</evidence>
<dbReference type="Gene3D" id="1.10.1200.10">
    <property type="entry name" value="ACP-like"/>
    <property type="match status" value="2"/>
</dbReference>
<dbReference type="Gene3D" id="2.30.38.10">
    <property type="entry name" value="Luciferase, Domain 3"/>
    <property type="match status" value="1"/>
</dbReference>
<sequence length="4773" mass="548798">MMQLFHRYKIEFHLGTDTLSIANLFQHPTIIHHAQLIQQSMNTIHNLDEYPWSSLHLIQARASFAQERIYLDEQIRFSSNKTTMHNMYIIPLLYRISSMNDHISILQLHHAFQSVVTKHNILRTALYFDMSGIIVQDCQDTSVSINNIEAYRCSIVNIFDEDHGKNEIVRKILNQPDLFDLSKGHVINCHILRQYQSNHSFTHNNDLLTIDDLILFTIHHAMFDGASVSIFIRDLSLAYQSCDSQVRLSMDENALNYIDYSVHEHIMDMSLSREFWHSQLEGYNMECSLSLPVDRQHSSTNQQRSGLASTAEIIFDNELCTSFLNYTSSHHLTPFQLGLSIFYVFLFKLTHGQTDLCIGSINANRYQSELVNMIGMFVSTLPFRVELDPPWSFDEVVRHVREKCLSILEHSHYPLQHILSDNQSSQSNVSFLETMFDFISVSKGVEHLCLNDTNLEQLSLEQSAEVSKFDFSLTFEYNPLSDNKRLSCRFLCSSDLFEKSTISSIAQKFQYMFEQVFPTESSNTSTIDMSSSINKLSLILPEEAEEMELVVFHRLENIVNEAPASFAQARIWLDERIRFDPDKPRIAIYNMPFVYRLQSGHTLSIKQLRHALHLTVNKHPSLHTSLVFDTEKNLVMQRIIDMNDNSKQLFTFIESTYETDEQLNQILLDEKRHPQLFALAQGLVFRCHLAYYKQISSNHLLSDKDLLIFNFHHALFDVPSMKVFLHDLNQAYTTGQLQYDDNTNLRYLDYAVTEQQMSMTGASIFWLDALYDCKLDQSLSLPYDRYRLSNEHRTGRGTTISFDFSQDLSHYFLTHASSNNTSLEHLVFAIYFIFLFKLTNGQTDLCLAMNINNNRYRDELKSIIGLFENVIPLRCQLDSHWCFHQLLEYVRDVTTNSMKYSYFPLQHILNQHPHISKHAFLDTSLKFISYKNDNTVMIVFNDEDSILKQSITDKHLTFALSADKTFKSETELHNIISQINTNANLFDLSSGRVFYCQILRQQMIPDENYNKEIITKYDVLVIGFHHVAIDQSSVSIFLHDLCNIYNSDMIWLNDDESLQYIDYSVHERLIDMTLSREFWRSQLNGYNQECRLSLPVDRHCLYSDQRSGYASIAHISFDNEISISFLDYAASHEITPFQLCLAIFYAFLFKLTYRQNDLCISCLNANRYRTELQNMVGMFVSTLPYRIQVDSDWAFDELVEHVREKCLSILEHSHYPLQHILTDSQLKQPNISFLETAFNFITVSENNQWSINTATLQQLPMQQSYRAAKFDFALTTLYNPTSEDIKLSYYLTCSRDLFNETTAIVVAQRLKYLVDQLFSSKPISDEINPGLTSISKLSLILPTEAQETKDAFFRRQQNIVNKAPASFAQARIWLDERIRFDPDKPQTAIYNMPFVYRLQSGHTLSIKQLHQSLQYIVEKHPSLHTSLYFDIEKNLLMQRIIARKDNYTDTFSFIETTYETDQQLNEILHDEKRNPHLFDLDQGLVFRYHIIYYQQISSNHLLSDQDILIFNFHHALFDFPSMEVFLHDLNQAYTTGQLLYDDNTNLRYLNYAVIEQQMSMTGASMFWLDVLHDCKLDQPLSLPFDRFRLSNEHRTGRGTSISFDFSPDLLHHFLTHVSSNNMTIEHLTYAIYFIFLFKLTSGQTDLCIAMNINNNRYRDELKSIIGLFENVIPLSCQLDPHWCFHQLFEHVQEITAQSMKYSYFPLQRILDQHPHISKYAFLDTSLEFITYKNNNTAMIGDSQLVSGSSSFNINENEILSVSDFSLSIYHDMNMNQLSCTINASVDLFNAETIFIIAQRLQTMLHQQFTFLNSQINKPMYELSLTLSNEQYLMQSLNNTQTTFSSSHTCIHHEFVCQVMKHPQKLAVELDEQSLTYCELLYYVQVLSLTLLNEYHVLPGEIVCQCVERSLSMVIGIMSIVMAGGVYCSLSPRDPQHRLHAFIQQTESRLVLVHGLTKTKFNNDILSIDIHSILANNDVLSDADFARLSGITVTPNNIVFIIFTSGSTGIPKAIQYRHENFIRFIYSFGNVTTLKDDDLVVQIVRCSYDGHLRQIVGILLIGATCVMLRPRGMTDFEYLANVFYNKQITHFSTIPTLIQSFFSFLMQYKKLYVVKYLRLLCSAGEVFPSKLIDLIQESNIPNCTLWNLYGPAEATIVSTFYRVYSIPNTQSIPIGTPLSNYRCMVINEYSQRSITNQDGELFIGGVGVFAGYLGRDDLTAKALIEIDGQLFYRTGDLVRMDNNGLLHFQGRKDHQIKLHGQRIELGEIERCLLNITSTSACVVIQWNNDHLVAYVQSSDMNEEELRQHCQSHLPPHMVPSIFTMLDKLPLNANGKIDRKLLPPPHFSSIHLTKSIQLLLPTNDIEVSIHLIWCDIFKQNQISTDTNIFTIGGHSLLIMQLFHRYKIEFHLETNTLSISSLFQHPTIIHHAQLIQQSINAIHTVNDYHWSSLHLTQARASFAQERIYLDQQIRFSSNKTTMNNMYVIPLLYRISSMNDHVSITRLHRALQSVITKHNILRTALYIDDTNGNIIQHYLDTNTILNNDYIKSYGFTIINTHIDNRRHMNEIITEILNQADLFDLSTGRVIRFHILRHSQYSQDNTSCENDDLLSENDYILISVHHAMFDGASTSIFLRDLSLAYQSDHSLSVDDNSLEYIDYSVYEHIMDMSLSREFWHYQLERYDIEYSLSLPLDRQRLSTNQQRSGLACIAEIIFDNELCTSFLNYASSQHLTLFQLGLTIFYVFLFRLSRGETDLCISSINANRYRNELQNLIGMFVSTLPYRVEVDSNWSFDELVKHVQEKCLSILEHSHYPLQHILADNRSSQSNVSFLETMFDFITISKDMVQLCLGDANLERISLEQSAEVSKFDFSLNFIYNSSSDDNQMSCHFVCSHDLFEKSTISQIAQRFEYMFEQLFPTLSNNTSMIDMSSSISKLSLILPEEAEEMELVVFHRLENIVNEAPASFAQARIWLDERIRFDPEKPQVAIYNMPFVYRLQSDHTLSIKQLHHALHLTLNKHPSLHTSLYFDIQKNLLIQRVITHEDKNNSNTLSIIETTYETDQQLNEILHDERRNPQLFDLAQGLVFRCHIVYYKQISSDHLLSHKDILIFNFHHALFDFPSMNIFLHDLNQAYTTGQLSYEDNTTLRYIDYAVIEQQMAMTGASMFWLDALHNCKLDQPLSLPFDRYRLSNEHRTGHGTSVSFDFGQDLSHHFLLHASSNNISLEHLALGTYYVFLFKLTNGEKDLCIGINTHGRYRDELKHIIGMFVNAIPLRCQLDPHLSFHELTKHVEDTTINSMKYSHFPLQRILNQHPNILSPVLRDTSFDFVSSMRRDEEDEIMVGDSRLSLLPYSIKISADEIMSKFDFILSFQHDLNLNEFSCTINASVDLFNVETVCIIGQRLQIMLHQQFTSFDCRTNKALYEISLILSNEQYLMQSLNNTQISFSSCLTCIHHEFVYQVMKHPQKLAVELDEQSLTYCELLYYVQILSLTLLNEYHVFRGEVVCQCVERSLSMVIGIMGIEMAGGVYCPLSPRDPQHRLNALTQQTESRLVLVHDLTETKFDDNIILLNVDSILIVNDLDSDMNYNCLSSVIMKGEGIACTIFTSGSTGIPKAVQLRQQNFINSIAGFVQIDALHEDDVTIQIASATFDAHILEIVGSLICGATIVMLHPQGESMSSAFIKVLMQFVAQSCRIWNLYGPAEATLGTSCQLIDVNSDMHDLPIGKPLPRYICLILNNFSQPIMTQKGGELLVGGLGIFTSYLGRNDLTAKALVEIDGQLFYRTGDLVTMDNNGLLHYQGRKDHQIKLHGQRIELGEIERCLLNITSTSACVVMKWNNDHLVAYVQSSNINEQELREHCQSHLPPHMIPSIFIILDKLPLSQNGKVDRKLLPSPDFSSSIDNIDGNVPQTTLEQQLQDIFSQALHIESPHVEVPFGQLGGTSLGAILALTLIRQQVSNKVDIGLLFTNPSVRQLAQAIEPLLIFGELQETASIVNEIHETDIHRLWNNNTFWLQHILGIPLYNYYLRLCGARISLNTHIYTTIIDTPWLLEIDEGSWIANETYLNCLYFNDDNTFKLNPIRIGSKCSIGARSILFDGVDMQNNIIVQPMSSVTGFIASQTIIDGEEHKFLPSDMSIMQSNKSLSIWYKIYQIIVIISIICIHCTLLILVYKVYSVRQIPLLISIAFCWTLWSIIGCFISLLLLKFIVGSCAAGEIYPIASRLYLQKIWLRQLVVSSFHHAWLLPTGYDYLYPYVLRWLGAHIEENVKLADIEPFLSCPTNLLKLEIGVTSFGGVLIVPTELTLSGDHRVDQIMLGSYTNLANGCSILPGSYLASETMVSNLTRTSQETKSKYREVLMGVPARTMPFQMPSRSKIQDQIEIIPFWHTCLSHYVSKCLLLSIYSFGGLAGGSIIHTMLVCGLHPCRSYIRHQIVQKIIARLRQDHTQFICPFLGNTQWLIRLFRAYGAHIGENVIMPHILSITDYDLMTIGDDVRLNEGTQIQGHSFEQRILKLAPVSIGNSCVLMSGSIVMAGCKLMGNNRLYPGTLIMKNDQLPSNTHWKGVPALLANVALTDQNVLEINCGRGVGAAWCVHTHASPSYIGIDPSQDVINLCERLYSTTPQLSFVVADATKHLPFENESIDIVLCIEATHAFGQPLSITQFANEVARVLRPNGYLLWCDFCYMNGSGTSIYDLIANDELIIEEKINITKNVLHALDIQNKSRTDFIQRYIQPEDQEYFRLFAGLPGTQVYEHMSQGRSEYWRVVFQKKITTNISVT</sequence>
<dbReference type="Gene3D" id="3.30.559.30">
    <property type="entry name" value="Nonribosomal peptide synthetase, condensation domain"/>
    <property type="match status" value="6"/>
</dbReference>
<dbReference type="Gene3D" id="3.30.300.30">
    <property type="match status" value="2"/>
</dbReference>
<dbReference type="Proteomes" id="UP000663860">
    <property type="component" value="Unassembled WGS sequence"/>
</dbReference>
<dbReference type="Pfam" id="PF00501">
    <property type="entry name" value="AMP-binding"/>
    <property type="match status" value="2"/>
</dbReference>
<protein>
    <recommendedName>
        <fullName evidence="4">Carrier domain-containing protein</fullName>
    </recommendedName>
</protein>
<dbReference type="Pfam" id="PF00668">
    <property type="entry name" value="Condensation"/>
    <property type="match status" value="6"/>
</dbReference>
<dbReference type="Gene3D" id="3.30.559.10">
    <property type="entry name" value="Chloramphenicol acetyltransferase-like domain"/>
    <property type="match status" value="6"/>
</dbReference>
<dbReference type="InterPro" id="IPR036736">
    <property type="entry name" value="ACP-like_sf"/>
</dbReference>
<name>A0A814EKH6_9BILA</name>
<keyword evidence="3" id="KW-0472">Membrane</keyword>
<feature type="domain" description="Carrier" evidence="4">
    <location>
        <begin position="2358"/>
        <end position="2436"/>
    </location>
</feature>
<dbReference type="InterPro" id="IPR045851">
    <property type="entry name" value="AMP-bd_C_sf"/>
</dbReference>
<dbReference type="GO" id="GO:0047527">
    <property type="term" value="F:2,3-dihydroxybenzoate-serine ligase activity"/>
    <property type="evidence" value="ECO:0007669"/>
    <property type="project" value="TreeGrafter"/>
</dbReference>
<dbReference type="EMBL" id="CAJNOE010000141">
    <property type="protein sequence ID" value="CAF0970667.1"/>
    <property type="molecule type" value="Genomic_DNA"/>
</dbReference>
<evidence type="ECO:0000256" key="1">
    <source>
        <dbReference type="ARBA" id="ARBA00022450"/>
    </source>
</evidence>
<feature type="domain" description="Carrier" evidence="4">
    <location>
        <begin position="3904"/>
        <end position="3979"/>
    </location>
</feature>
<dbReference type="PROSITE" id="PS50075">
    <property type="entry name" value="CARRIER"/>
    <property type="match status" value="2"/>
</dbReference>
<keyword evidence="3" id="KW-1133">Transmembrane helix</keyword>
<keyword evidence="1" id="KW-0596">Phosphopantetheine</keyword>
<dbReference type="SUPFAM" id="SSF47336">
    <property type="entry name" value="ACP-like"/>
    <property type="match status" value="2"/>
</dbReference>
<evidence type="ECO:0000256" key="2">
    <source>
        <dbReference type="ARBA" id="ARBA00022553"/>
    </source>
</evidence>
<feature type="transmembrane region" description="Helical" evidence="3">
    <location>
        <begin position="4177"/>
        <end position="4200"/>
    </location>
</feature>
<proteinExistence type="predicted"/>
<evidence type="ECO:0000313" key="6">
    <source>
        <dbReference type="Proteomes" id="UP000663860"/>
    </source>
</evidence>
<dbReference type="InterPro" id="IPR025110">
    <property type="entry name" value="AMP-bd_C"/>
</dbReference>
<evidence type="ECO:0000256" key="3">
    <source>
        <dbReference type="SAM" id="Phobius"/>
    </source>
</evidence>
<dbReference type="SUPFAM" id="SSF51161">
    <property type="entry name" value="Trimeric LpxA-like enzymes"/>
    <property type="match status" value="2"/>
</dbReference>
<dbReference type="PANTHER" id="PTHR45527">
    <property type="entry name" value="NONRIBOSOMAL PEPTIDE SYNTHETASE"/>
    <property type="match status" value="1"/>
</dbReference>
<dbReference type="PROSITE" id="PS00455">
    <property type="entry name" value="AMP_BINDING"/>
    <property type="match status" value="1"/>
</dbReference>
<dbReference type="InterPro" id="IPR001242">
    <property type="entry name" value="Condensation_dom"/>
</dbReference>
<dbReference type="InterPro" id="IPR029063">
    <property type="entry name" value="SAM-dependent_MTases_sf"/>
</dbReference>
<dbReference type="GO" id="GO:0009239">
    <property type="term" value="P:enterobactin biosynthetic process"/>
    <property type="evidence" value="ECO:0007669"/>
    <property type="project" value="TreeGrafter"/>
</dbReference>
<dbReference type="GO" id="GO:0043041">
    <property type="term" value="P:amino acid activation for nonribosomal peptide biosynthetic process"/>
    <property type="evidence" value="ECO:0007669"/>
    <property type="project" value="TreeGrafter"/>
</dbReference>
<organism evidence="5 6">
    <name type="scientific">Adineta steineri</name>
    <dbReference type="NCBI Taxonomy" id="433720"/>
    <lineage>
        <taxon>Eukaryota</taxon>
        <taxon>Metazoa</taxon>
        <taxon>Spiralia</taxon>
        <taxon>Gnathifera</taxon>
        <taxon>Rotifera</taxon>
        <taxon>Eurotatoria</taxon>
        <taxon>Bdelloidea</taxon>
        <taxon>Adinetida</taxon>
        <taxon>Adinetidae</taxon>
        <taxon>Adineta</taxon>
    </lineage>
</organism>
<evidence type="ECO:0000259" key="4">
    <source>
        <dbReference type="PROSITE" id="PS50075"/>
    </source>
</evidence>
<reference evidence="5" key="1">
    <citation type="submission" date="2021-02" db="EMBL/GenBank/DDBJ databases">
        <authorList>
            <person name="Nowell W R."/>
        </authorList>
    </citation>
    <scope>NUCLEOTIDE SEQUENCE</scope>
</reference>
<dbReference type="Gene3D" id="2.160.10.10">
    <property type="entry name" value="Hexapeptide repeat proteins"/>
    <property type="match status" value="2"/>
</dbReference>
<dbReference type="InterPro" id="IPR011004">
    <property type="entry name" value="Trimer_LpxA-like_sf"/>
</dbReference>
<dbReference type="Gene3D" id="3.40.50.12780">
    <property type="entry name" value="N-terminal domain of ligase-like"/>
    <property type="match status" value="1"/>
</dbReference>
<dbReference type="GO" id="GO:0031177">
    <property type="term" value="F:phosphopantetheine binding"/>
    <property type="evidence" value="ECO:0007669"/>
    <property type="project" value="TreeGrafter"/>
</dbReference>
<dbReference type="Pfam" id="PF00550">
    <property type="entry name" value="PP-binding"/>
    <property type="match status" value="1"/>
</dbReference>
<dbReference type="GO" id="GO:0009366">
    <property type="term" value="C:enterobactin synthetase complex"/>
    <property type="evidence" value="ECO:0007669"/>
    <property type="project" value="TreeGrafter"/>
</dbReference>
<dbReference type="Pfam" id="PF13193">
    <property type="entry name" value="AMP-binding_C"/>
    <property type="match status" value="1"/>
</dbReference>
<dbReference type="GO" id="GO:0008757">
    <property type="term" value="F:S-adenosylmethionine-dependent methyltransferase activity"/>
    <property type="evidence" value="ECO:0007669"/>
    <property type="project" value="InterPro"/>
</dbReference>
<dbReference type="InterPro" id="IPR023213">
    <property type="entry name" value="CAT-like_dom_sf"/>
</dbReference>
<keyword evidence="2" id="KW-0597">Phosphoprotein</keyword>
<dbReference type="SUPFAM" id="SSF56801">
    <property type="entry name" value="Acetyl-CoA synthetase-like"/>
    <property type="match status" value="2"/>
</dbReference>
<dbReference type="Gene3D" id="3.40.50.980">
    <property type="match status" value="2"/>
</dbReference>
<keyword evidence="3" id="KW-0812">Transmembrane</keyword>
<comment type="caution">
    <text evidence="5">The sequence shown here is derived from an EMBL/GenBank/DDBJ whole genome shotgun (WGS) entry which is preliminary data.</text>
</comment>
<dbReference type="CDD" id="cd05930">
    <property type="entry name" value="A_NRPS"/>
    <property type="match status" value="1"/>
</dbReference>
<feature type="transmembrane region" description="Helical" evidence="3">
    <location>
        <begin position="4142"/>
        <end position="4165"/>
    </location>
</feature>
<dbReference type="SUPFAM" id="SSF52777">
    <property type="entry name" value="CoA-dependent acyltransferases"/>
    <property type="match status" value="12"/>
</dbReference>
<dbReference type="SUPFAM" id="SSF53335">
    <property type="entry name" value="S-adenosyl-L-methionine-dependent methyltransferases"/>
    <property type="match status" value="1"/>
</dbReference>
<gene>
    <name evidence="5" type="ORF">IZO911_LOCUS16023</name>
</gene>
<dbReference type="CDD" id="cd02440">
    <property type="entry name" value="AdoMet_MTases"/>
    <property type="match status" value="1"/>
</dbReference>
<dbReference type="Pfam" id="PF08241">
    <property type="entry name" value="Methyltransf_11"/>
    <property type="match status" value="1"/>
</dbReference>
<dbReference type="GO" id="GO:0005829">
    <property type="term" value="C:cytosol"/>
    <property type="evidence" value="ECO:0007669"/>
    <property type="project" value="TreeGrafter"/>
</dbReference>